<keyword evidence="6" id="KW-1185">Reference proteome</keyword>
<dbReference type="PROSITE" id="PS00018">
    <property type="entry name" value="EF_HAND_1"/>
    <property type="match status" value="1"/>
</dbReference>
<dbReference type="InterPro" id="IPR039647">
    <property type="entry name" value="EF_hand_pair_protein_CML-like"/>
</dbReference>
<evidence type="ECO:0000313" key="6">
    <source>
        <dbReference type="Proteomes" id="UP001054252"/>
    </source>
</evidence>
<dbReference type="InterPro" id="IPR018247">
    <property type="entry name" value="EF_Hand_1_Ca_BS"/>
</dbReference>
<dbReference type="EMBL" id="BPVZ01000015">
    <property type="protein sequence ID" value="GKV00172.1"/>
    <property type="molecule type" value="Genomic_DNA"/>
</dbReference>
<keyword evidence="3" id="KW-0106">Calcium</keyword>
<evidence type="ECO:0000256" key="3">
    <source>
        <dbReference type="ARBA" id="ARBA00022837"/>
    </source>
</evidence>
<keyword evidence="2" id="KW-0677">Repeat</keyword>
<dbReference type="Proteomes" id="UP001054252">
    <property type="component" value="Unassembled WGS sequence"/>
</dbReference>
<sequence length="58" mass="6498">MFVCSSYNENHDLKQAFNMYDLDGDGVITANELHSVLRKLGGKCTLSDCKKMISQVDN</sequence>
<evidence type="ECO:0000259" key="4">
    <source>
        <dbReference type="PROSITE" id="PS50222"/>
    </source>
</evidence>
<accession>A0AAV5IE18</accession>
<dbReference type="Gene3D" id="1.10.238.10">
    <property type="entry name" value="EF-hand"/>
    <property type="match status" value="1"/>
</dbReference>
<evidence type="ECO:0000256" key="2">
    <source>
        <dbReference type="ARBA" id="ARBA00022737"/>
    </source>
</evidence>
<dbReference type="Pfam" id="PF13405">
    <property type="entry name" value="EF-hand_6"/>
    <property type="match status" value="1"/>
</dbReference>
<dbReference type="PROSITE" id="PS50222">
    <property type="entry name" value="EF_HAND_2"/>
    <property type="match status" value="1"/>
</dbReference>
<dbReference type="GO" id="GO:0005509">
    <property type="term" value="F:calcium ion binding"/>
    <property type="evidence" value="ECO:0007669"/>
    <property type="project" value="InterPro"/>
</dbReference>
<dbReference type="InterPro" id="IPR011992">
    <property type="entry name" value="EF-hand-dom_pair"/>
</dbReference>
<dbReference type="InterPro" id="IPR002048">
    <property type="entry name" value="EF_hand_dom"/>
</dbReference>
<dbReference type="AlphaFoldDB" id="A0AAV5IE18"/>
<organism evidence="5 6">
    <name type="scientific">Rubroshorea leprosula</name>
    <dbReference type="NCBI Taxonomy" id="152421"/>
    <lineage>
        <taxon>Eukaryota</taxon>
        <taxon>Viridiplantae</taxon>
        <taxon>Streptophyta</taxon>
        <taxon>Embryophyta</taxon>
        <taxon>Tracheophyta</taxon>
        <taxon>Spermatophyta</taxon>
        <taxon>Magnoliopsida</taxon>
        <taxon>eudicotyledons</taxon>
        <taxon>Gunneridae</taxon>
        <taxon>Pentapetalae</taxon>
        <taxon>rosids</taxon>
        <taxon>malvids</taxon>
        <taxon>Malvales</taxon>
        <taxon>Dipterocarpaceae</taxon>
        <taxon>Rubroshorea</taxon>
    </lineage>
</organism>
<keyword evidence="1" id="KW-0479">Metal-binding</keyword>
<dbReference type="SUPFAM" id="SSF47473">
    <property type="entry name" value="EF-hand"/>
    <property type="match status" value="1"/>
</dbReference>
<reference evidence="5 6" key="1">
    <citation type="journal article" date="2021" name="Commun. Biol.">
        <title>The genome of Shorea leprosula (Dipterocarpaceae) highlights the ecological relevance of drought in aseasonal tropical rainforests.</title>
        <authorList>
            <person name="Ng K.K.S."/>
            <person name="Kobayashi M.J."/>
            <person name="Fawcett J.A."/>
            <person name="Hatakeyama M."/>
            <person name="Paape T."/>
            <person name="Ng C.H."/>
            <person name="Ang C.C."/>
            <person name="Tnah L.H."/>
            <person name="Lee C.T."/>
            <person name="Nishiyama T."/>
            <person name="Sese J."/>
            <person name="O'Brien M.J."/>
            <person name="Copetti D."/>
            <person name="Mohd Noor M.I."/>
            <person name="Ong R.C."/>
            <person name="Putra M."/>
            <person name="Sireger I.Z."/>
            <person name="Indrioko S."/>
            <person name="Kosugi Y."/>
            <person name="Izuno A."/>
            <person name="Isagi Y."/>
            <person name="Lee S.L."/>
            <person name="Shimizu K.K."/>
        </authorList>
    </citation>
    <scope>NUCLEOTIDE SEQUENCE [LARGE SCALE GENOMIC DNA]</scope>
    <source>
        <strain evidence="5">214</strain>
    </source>
</reference>
<evidence type="ECO:0000256" key="1">
    <source>
        <dbReference type="ARBA" id="ARBA00022723"/>
    </source>
</evidence>
<evidence type="ECO:0000313" key="5">
    <source>
        <dbReference type="EMBL" id="GKV00172.1"/>
    </source>
</evidence>
<dbReference type="SMART" id="SM00054">
    <property type="entry name" value="EFh"/>
    <property type="match status" value="1"/>
</dbReference>
<comment type="caution">
    <text evidence="5">The sequence shown here is derived from an EMBL/GenBank/DDBJ whole genome shotgun (WGS) entry which is preliminary data.</text>
</comment>
<feature type="domain" description="EF-hand" evidence="4">
    <location>
        <begin position="8"/>
        <end position="43"/>
    </location>
</feature>
<name>A0AAV5IE18_9ROSI</name>
<proteinExistence type="predicted"/>
<gene>
    <name evidence="5" type="ORF">SLEP1_g12909</name>
</gene>
<dbReference type="CDD" id="cd00051">
    <property type="entry name" value="EFh"/>
    <property type="match status" value="1"/>
</dbReference>
<protein>
    <recommendedName>
        <fullName evidence="4">EF-hand domain-containing protein</fullName>
    </recommendedName>
</protein>
<dbReference type="PANTHER" id="PTHR10891">
    <property type="entry name" value="EF-HAND CALCIUM-BINDING DOMAIN CONTAINING PROTEIN"/>
    <property type="match status" value="1"/>
</dbReference>